<dbReference type="GO" id="GO:0003723">
    <property type="term" value="F:RNA binding"/>
    <property type="evidence" value="ECO:0007669"/>
    <property type="project" value="UniProtKB-UniRule"/>
</dbReference>
<dbReference type="InterPro" id="IPR034203">
    <property type="entry name" value="RBM45_RRM1"/>
</dbReference>
<evidence type="ECO:0000313" key="5">
    <source>
        <dbReference type="Ensembl" id="ENSDLAP00005041596.1"/>
    </source>
</evidence>
<dbReference type="SMART" id="SM00360">
    <property type="entry name" value="RRM"/>
    <property type="match status" value="4"/>
</dbReference>
<dbReference type="CDD" id="cd12367">
    <property type="entry name" value="RRM2_RBM45"/>
    <property type="match status" value="1"/>
</dbReference>
<name>A0A8C4HFD0_DICLA</name>
<evidence type="ECO:0000256" key="1">
    <source>
        <dbReference type="ARBA" id="ARBA00022884"/>
    </source>
</evidence>
<feature type="compositionally biased region" description="Basic and acidic residues" evidence="3">
    <location>
        <begin position="35"/>
        <end position="45"/>
    </location>
</feature>
<evidence type="ECO:0000256" key="2">
    <source>
        <dbReference type="PROSITE-ProRule" id="PRU00176"/>
    </source>
</evidence>
<dbReference type="CDD" id="cd12368">
    <property type="entry name" value="RRM3_RBM45"/>
    <property type="match status" value="1"/>
</dbReference>
<feature type="domain" description="RRM" evidence="4">
    <location>
        <begin position="153"/>
        <end position="227"/>
    </location>
</feature>
<keyword evidence="6" id="KW-1185">Reference proteome</keyword>
<organism evidence="5 6">
    <name type="scientific">Dicentrarchus labrax</name>
    <name type="common">European seabass</name>
    <name type="synonym">Morone labrax</name>
    <dbReference type="NCBI Taxonomy" id="13489"/>
    <lineage>
        <taxon>Eukaryota</taxon>
        <taxon>Metazoa</taxon>
        <taxon>Chordata</taxon>
        <taxon>Craniata</taxon>
        <taxon>Vertebrata</taxon>
        <taxon>Euteleostomi</taxon>
        <taxon>Actinopterygii</taxon>
        <taxon>Neopterygii</taxon>
        <taxon>Teleostei</taxon>
        <taxon>Neoteleostei</taxon>
        <taxon>Acanthomorphata</taxon>
        <taxon>Eupercaria</taxon>
        <taxon>Moronidae</taxon>
        <taxon>Dicentrarchus</taxon>
    </lineage>
</organism>
<dbReference type="CDD" id="cd12369">
    <property type="entry name" value="RRM4_RBM45"/>
    <property type="match status" value="1"/>
</dbReference>
<evidence type="ECO:0000313" key="6">
    <source>
        <dbReference type="Proteomes" id="UP000694389"/>
    </source>
</evidence>
<dbReference type="InterPro" id="IPR052462">
    <property type="entry name" value="SLIRP/GR-RBP-like"/>
</dbReference>
<evidence type="ECO:0000256" key="3">
    <source>
        <dbReference type="SAM" id="MobiDB-lite"/>
    </source>
</evidence>
<proteinExistence type="predicted"/>
<dbReference type="PROSITE" id="PS50102">
    <property type="entry name" value="RRM"/>
    <property type="match status" value="4"/>
</dbReference>
<dbReference type="InterPro" id="IPR012677">
    <property type="entry name" value="Nucleotide-bd_a/b_plait_sf"/>
</dbReference>
<dbReference type="AlphaFoldDB" id="A0A8C4HFD0"/>
<dbReference type="Ensembl" id="ENSDLAT00005044411.2">
    <property type="protein sequence ID" value="ENSDLAP00005041596.1"/>
    <property type="gene ID" value="ENSDLAG00005018573.2"/>
</dbReference>
<dbReference type="Gene3D" id="3.30.70.330">
    <property type="match status" value="4"/>
</dbReference>
<accession>A0A8C4HFD0</accession>
<dbReference type="GeneTree" id="ENSGT00680000100059"/>
<dbReference type="Pfam" id="PF00076">
    <property type="entry name" value="RRM_1"/>
    <property type="match status" value="4"/>
</dbReference>
<keyword evidence="1 2" id="KW-0694">RNA-binding</keyword>
<reference evidence="5" key="2">
    <citation type="submission" date="2025-09" db="UniProtKB">
        <authorList>
            <consortium name="Ensembl"/>
        </authorList>
    </citation>
    <scope>IDENTIFICATION</scope>
</reference>
<dbReference type="InterPro" id="IPR034207">
    <property type="entry name" value="RBM45_RRM3"/>
</dbReference>
<dbReference type="InterPro" id="IPR034206">
    <property type="entry name" value="RBM45_RRM2"/>
</dbReference>
<dbReference type="InterPro" id="IPR034208">
    <property type="entry name" value="RBM45_RRM4"/>
</dbReference>
<dbReference type="CDD" id="cd12366">
    <property type="entry name" value="RRM1_RBM45"/>
    <property type="match status" value="1"/>
</dbReference>
<dbReference type="Proteomes" id="UP000694389">
    <property type="component" value="Unassembled WGS sequence"/>
</dbReference>
<feature type="domain" description="RRM" evidence="4">
    <location>
        <begin position="442"/>
        <end position="514"/>
    </location>
</feature>
<dbReference type="InterPro" id="IPR000504">
    <property type="entry name" value="RRM_dom"/>
</dbReference>
<sequence>MSTRLLVSSLLSNCNVQSRKFRGARKRLTNQQHSVEQKAKMEEYPSKQVTENLDDPPNSRLFAVTSRSITEDELRDSFSVFGDIQGVWVVKDKQTKESKGICYVKFAKSSQACMAMEEMHGKVLMDGTKPIKVFIAQSRSSTRHRDVEDEELTRIFVMIPKTFSEEDLKDTFKEYGDIEYCVIIKNKTTGESKGLGYVRYYKPSQAALAIENCDKTYRAILAEPRTKAAATEEYSGGAARGDYVGGSESMNQYAMPMGGGNTPRNKAMHHQWQGRRLLAIDPGNYPVMDYRSGDFTRCLMMSTRAALTQEQIFALFDIIPGMEYCELQRDAYGMSKGHALIRYSNLGSAVYAKEKLNGFEYPPGNRLAVNFVDDGEDRSSPVGRMAMQFVAAQMMSAVWNGPSTSQVMKPGFPAVSPVSRIQTDVSLPPLKKLAPPDSKTKERLFVVFSPSPLPPDVLEDVFCRFGSLIEVHLVPGRKVGYMKYADKQCADEAMAVLHGRVVNGVKMKVMLADPPREESHKRPRTY</sequence>
<dbReference type="FunFam" id="3.30.70.330:FF:000988">
    <property type="entry name" value="Developmentally regulated RNA-binding protein"/>
    <property type="match status" value="1"/>
</dbReference>
<feature type="region of interest" description="Disordered" evidence="3">
    <location>
        <begin position="28"/>
        <end position="57"/>
    </location>
</feature>
<gene>
    <name evidence="5" type="primary">rbm45</name>
</gene>
<dbReference type="SUPFAM" id="SSF54928">
    <property type="entry name" value="RNA-binding domain, RBD"/>
    <property type="match status" value="2"/>
</dbReference>
<evidence type="ECO:0000259" key="4">
    <source>
        <dbReference type="PROSITE" id="PS50102"/>
    </source>
</evidence>
<protein>
    <recommendedName>
        <fullName evidence="4">RRM domain-containing protein</fullName>
    </recommendedName>
</protein>
<feature type="domain" description="RRM" evidence="4">
    <location>
        <begin position="46"/>
        <end position="138"/>
    </location>
</feature>
<dbReference type="InterPro" id="IPR035979">
    <property type="entry name" value="RBD_domain_sf"/>
</dbReference>
<feature type="domain" description="RRM" evidence="4">
    <location>
        <begin position="296"/>
        <end position="374"/>
    </location>
</feature>
<dbReference type="PANTHER" id="PTHR48027">
    <property type="entry name" value="HETEROGENEOUS NUCLEAR RIBONUCLEOPROTEIN 87F-RELATED"/>
    <property type="match status" value="1"/>
</dbReference>
<reference evidence="5" key="1">
    <citation type="submission" date="2025-08" db="UniProtKB">
        <authorList>
            <consortium name="Ensembl"/>
        </authorList>
    </citation>
    <scope>IDENTIFICATION</scope>
</reference>